<dbReference type="SUPFAM" id="SSF54523">
    <property type="entry name" value="Pili subunits"/>
    <property type="match status" value="1"/>
</dbReference>
<name>A0A517YU23_9BACT</name>
<dbReference type="PANTHER" id="PTHR30093:SF2">
    <property type="entry name" value="TYPE II SECRETION SYSTEM PROTEIN H"/>
    <property type="match status" value="1"/>
</dbReference>
<evidence type="ECO:0000256" key="1">
    <source>
        <dbReference type="SAM" id="Phobius"/>
    </source>
</evidence>
<organism evidence="2 3">
    <name type="scientific">Poriferisphaera corsica</name>
    <dbReference type="NCBI Taxonomy" id="2528020"/>
    <lineage>
        <taxon>Bacteria</taxon>
        <taxon>Pseudomonadati</taxon>
        <taxon>Planctomycetota</taxon>
        <taxon>Phycisphaerae</taxon>
        <taxon>Phycisphaerales</taxon>
        <taxon>Phycisphaeraceae</taxon>
        <taxon>Poriferisphaera</taxon>
    </lineage>
</organism>
<keyword evidence="1" id="KW-0812">Transmembrane</keyword>
<dbReference type="AlphaFoldDB" id="A0A517YU23"/>
<sequence>MHNISNKSNNAFTLIELLVVISIIAMLIGILLPALGSARNTAAALKSMSNLRQWGLATTMATNDERGLLPWEGEKEPGAVKKGYNGLLHDKWWGNLVPPYVGQPKYRELSAKASTKPEILIEGSDSIFFDPSADIPANAPFNAGSGHYFFNYVTNSELNKEVPSIRGESSSFKHNPDCRVMLDNIRNASSTIIMLEIRTTQDEVDKDNPFYDSVNESELGRGRTDWKRFAGRHSNGGHLVFADGHAAHFSQDETINPENPSINNWNKTNLIWNPFGPATD</sequence>
<keyword evidence="1" id="KW-0472">Membrane</keyword>
<dbReference type="OrthoDB" id="284539at2"/>
<dbReference type="InterPro" id="IPR012902">
    <property type="entry name" value="N_methyl_site"/>
</dbReference>
<dbReference type="Gene3D" id="3.30.700.10">
    <property type="entry name" value="Glycoprotein, Type 4 Pilin"/>
    <property type="match status" value="1"/>
</dbReference>
<dbReference type="InterPro" id="IPR045584">
    <property type="entry name" value="Pilin-like"/>
</dbReference>
<dbReference type="NCBIfam" id="TIGR02532">
    <property type="entry name" value="IV_pilin_GFxxxE"/>
    <property type="match status" value="1"/>
</dbReference>
<accession>A0A517YU23</accession>
<feature type="transmembrane region" description="Helical" evidence="1">
    <location>
        <begin position="12"/>
        <end position="35"/>
    </location>
</feature>
<dbReference type="KEGG" id="pcor:KS4_17820"/>
<dbReference type="RefSeq" id="WP_145076992.1">
    <property type="nucleotide sequence ID" value="NZ_CP036425.1"/>
</dbReference>
<evidence type="ECO:0000313" key="2">
    <source>
        <dbReference type="EMBL" id="QDU33726.1"/>
    </source>
</evidence>
<reference evidence="2 3" key="1">
    <citation type="submission" date="2019-02" db="EMBL/GenBank/DDBJ databases">
        <title>Deep-cultivation of Planctomycetes and their phenomic and genomic characterization uncovers novel biology.</title>
        <authorList>
            <person name="Wiegand S."/>
            <person name="Jogler M."/>
            <person name="Boedeker C."/>
            <person name="Pinto D."/>
            <person name="Vollmers J."/>
            <person name="Rivas-Marin E."/>
            <person name="Kohn T."/>
            <person name="Peeters S.H."/>
            <person name="Heuer A."/>
            <person name="Rast P."/>
            <person name="Oberbeckmann S."/>
            <person name="Bunk B."/>
            <person name="Jeske O."/>
            <person name="Meyerdierks A."/>
            <person name="Storesund J.E."/>
            <person name="Kallscheuer N."/>
            <person name="Luecker S."/>
            <person name="Lage O.M."/>
            <person name="Pohl T."/>
            <person name="Merkel B.J."/>
            <person name="Hornburger P."/>
            <person name="Mueller R.-W."/>
            <person name="Bruemmer F."/>
            <person name="Labrenz M."/>
            <person name="Spormann A.M."/>
            <person name="Op den Camp H."/>
            <person name="Overmann J."/>
            <person name="Amann R."/>
            <person name="Jetten M.S.M."/>
            <person name="Mascher T."/>
            <person name="Medema M.H."/>
            <person name="Devos D.P."/>
            <person name="Kaster A.-K."/>
            <person name="Ovreas L."/>
            <person name="Rohde M."/>
            <person name="Galperin M.Y."/>
            <person name="Jogler C."/>
        </authorList>
    </citation>
    <scope>NUCLEOTIDE SEQUENCE [LARGE SCALE GENOMIC DNA]</scope>
    <source>
        <strain evidence="2 3">KS4</strain>
    </source>
</reference>
<dbReference type="PANTHER" id="PTHR30093">
    <property type="entry name" value="GENERAL SECRETION PATHWAY PROTEIN G"/>
    <property type="match status" value="1"/>
</dbReference>
<dbReference type="Pfam" id="PF07963">
    <property type="entry name" value="N_methyl"/>
    <property type="match status" value="1"/>
</dbReference>
<dbReference type="Proteomes" id="UP000317369">
    <property type="component" value="Chromosome"/>
</dbReference>
<evidence type="ECO:0000313" key="3">
    <source>
        <dbReference type="Proteomes" id="UP000317369"/>
    </source>
</evidence>
<evidence type="ECO:0008006" key="4">
    <source>
        <dbReference type="Google" id="ProtNLM"/>
    </source>
</evidence>
<proteinExistence type="predicted"/>
<gene>
    <name evidence="2" type="ORF">KS4_17820</name>
</gene>
<protein>
    <recommendedName>
        <fullName evidence="4">Prepilin-type N-terminal cleavage/methylation domain-containing protein</fullName>
    </recommendedName>
</protein>
<keyword evidence="1" id="KW-1133">Transmembrane helix</keyword>
<dbReference type="EMBL" id="CP036425">
    <property type="protein sequence ID" value="QDU33726.1"/>
    <property type="molecule type" value="Genomic_DNA"/>
</dbReference>
<keyword evidence="3" id="KW-1185">Reference proteome</keyword>